<dbReference type="InterPro" id="IPR036388">
    <property type="entry name" value="WH-like_DNA-bd_sf"/>
</dbReference>
<accession>A0ABV2KY11</accession>
<comment type="similarity">
    <text evidence="1">Belongs to the initiator RepB protein family.</text>
</comment>
<reference evidence="3 4" key="1">
    <citation type="submission" date="2024-06" db="EMBL/GenBank/DDBJ databases">
        <title>Genomic Encyclopedia of Type Strains, Phase IV (KMG-IV): sequencing the most valuable type-strain genomes for metagenomic binning, comparative biology and taxonomic classification.</title>
        <authorList>
            <person name="Goeker M."/>
        </authorList>
    </citation>
    <scope>NUCLEOTIDE SEQUENCE [LARGE SCALE GENOMIC DNA]</scope>
    <source>
        <strain evidence="3 4">DSM 23520</strain>
    </source>
</reference>
<dbReference type="EMBL" id="JBEPMX010000022">
    <property type="protein sequence ID" value="MET3684470.1"/>
    <property type="molecule type" value="Genomic_DNA"/>
</dbReference>
<evidence type="ECO:0000313" key="3">
    <source>
        <dbReference type="EMBL" id="MET3684470.1"/>
    </source>
</evidence>
<comment type="caution">
    <text evidence="3">The sequence shown here is derived from an EMBL/GenBank/DDBJ whole genome shotgun (WGS) entry which is preliminary data.</text>
</comment>
<name>A0ABV2KY11_9BACI</name>
<dbReference type="Pfam" id="PF01051">
    <property type="entry name" value="Rep3_N"/>
    <property type="match status" value="1"/>
</dbReference>
<dbReference type="InterPro" id="IPR036390">
    <property type="entry name" value="WH_DNA-bd_sf"/>
</dbReference>
<organism evidence="3 4">
    <name type="scientific">Alkalibacillus flavidus</name>
    <dbReference type="NCBI Taxonomy" id="546021"/>
    <lineage>
        <taxon>Bacteria</taxon>
        <taxon>Bacillati</taxon>
        <taxon>Bacillota</taxon>
        <taxon>Bacilli</taxon>
        <taxon>Bacillales</taxon>
        <taxon>Bacillaceae</taxon>
        <taxon>Alkalibacillus</taxon>
    </lineage>
</organism>
<dbReference type="SUPFAM" id="SSF46785">
    <property type="entry name" value="Winged helix' DNA-binding domain"/>
    <property type="match status" value="2"/>
</dbReference>
<dbReference type="Proteomes" id="UP001549167">
    <property type="component" value="Unassembled WGS sequence"/>
</dbReference>
<feature type="domain" description="Initiator Rep protein WH1" evidence="2">
    <location>
        <begin position="17"/>
        <end position="155"/>
    </location>
</feature>
<dbReference type="Pfam" id="PF21205">
    <property type="entry name" value="Rep3_C"/>
    <property type="match status" value="1"/>
</dbReference>
<sequence>MARKNDKQLLVFYEDSIKKSNEFSMAKLSSKLTLNQMQLLAYAIYSTQQNGKTEFIKADFEKKFNLGEYRREEAKQDSKKLFDLNFSLDDLETGEFDFLHVFQRINYKDGLFTFRWSEDIIPHILDLKDRYITNGFLTIANFKSGFSWILYDYLKGNYGYWRKVLSKESLMKLFCVEDKKTYQNNTGRFRQAVLDVAIDEINQFTELEVNYTVEREGRAIVAFKITWSTGETVKSATDKQVKELKTIVETIENDYLEFININNEADRQRAINILKENRDVLRIVQEPISITYKKADLLIRQANQNIKQLHYLANKPESPYYNWLEEE</sequence>
<dbReference type="RefSeq" id="WP_354221847.1">
    <property type="nucleotide sequence ID" value="NZ_JBEPMX010000022.1"/>
</dbReference>
<evidence type="ECO:0000313" key="4">
    <source>
        <dbReference type="Proteomes" id="UP001549167"/>
    </source>
</evidence>
<keyword evidence="4" id="KW-1185">Reference proteome</keyword>
<gene>
    <name evidence="3" type="ORF">ABID56_002607</name>
</gene>
<proteinExistence type="inferred from homology"/>
<protein>
    <submittedName>
        <fullName evidence="3">Plasmid replication initiation protein</fullName>
    </submittedName>
</protein>
<evidence type="ECO:0000256" key="1">
    <source>
        <dbReference type="ARBA" id="ARBA00038283"/>
    </source>
</evidence>
<dbReference type="InterPro" id="IPR000525">
    <property type="entry name" value="Initiator_Rep_WH1"/>
</dbReference>
<evidence type="ECO:0000259" key="2">
    <source>
        <dbReference type="Pfam" id="PF01051"/>
    </source>
</evidence>
<dbReference type="Gene3D" id="1.10.10.10">
    <property type="entry name" value="Winged helix-like DNA-binding domain superfamily/Winged helix DNA-binding domain"/>
    <property type="match status" value="2"/>
</dbReference>